<accession>A0AAE1A6Z7</accession>
<keyword evidence="2" id="KW-1185">Reference proteome</keyword>
<protein>
    <submittedName>
        <fullName evidence="1">Uncharacterized protein</fullName>
    </submittedName>
</protein>
<evidence type="ECO:0000313" key="2">
    <source>
        <dbReference type="Proteomes" id="UP001283361"/>
    </source>
</evidence>
<dbReference type="Proteomes" id="UP001283361">
    <property type="component" value="Unassembled WGS sequence"/>
</dbReference>
<name>A0AAE1A6Z7_9GAST</name>
<organism evidence="1 2">
    <name type="scientific">Elysia crispata</name>
    <name type="common">lettuce slug</name>
    <dbReference type="NCBI Taxonomy" id="231223"/>
    <lineage>
        <taxon>Eukaryota</taxon>
        <taxon>Metazoa</taxon>
        <taxon>Spiralia</taxon>
        <taxon>Lophotrochozoa</taxon>
        <taxon>Mollusca</taxon>
        <taxon>Gastropoda</taxon>
        <taxon>Heterobranchia</taxon>
        <taxon>Euthyneura</taxon>
        <taxon>Panpulmonata</taxon>
        <taxon>Sacoglossa</taxon>
        <taxon>Placobranchoidea</taxon>
        <taxon>Plakobranchidae</taxon>
        <taxon>Elysia</taxon>
    </lineage>
</organism>
<comment type="caution">
    <text evidence="1">The sequence shown here is derived from an EMBL/GenBank/DDBJ whole genome shotgun (WGS) entry which is preliminary data.</text>
</comment>
<evidence type="ECO:0000313" key="1">
    <source>
        <dbReference type="EMBL" id="KAK3782103.1"/>
    </source>
</evidence>
<gene>
    <name evidence="1" type="ORF">RRG08_052367</name>
</gene>
<dbReference type="EMBL" id="JAWDGP010002538">
    <property type="protein sequence ID" value="KAK3782103.1"/>
    <property type="molecule type" value="Genomic_DNA"/>
</dbReference>
<dbReference type="AlphaFoldDB" id="A0AAE1A6Z7"/>
<reference evidence="1" key="1">
    <citation type="journal article" date="2023" name="G3 (Bethesda)">
        <title>A reference genome for the long-term kleptoplast-retaining sea slug Elysia crispata morphotype clarki.</title>
        <authorList>
            <person name="Eastman K.E."/>
            <person name="Pendleton A.L."/>
            <person name="Shaikh M.A."/>
            <person name="Suttiyut T."/>
            <person name="Ogas R."/>
            <person name="Tomko P."/>
            <person name="Gavelis G."/>
            <person name="Widhalm J.R."/>
            <person name="Wisecaver J.H."/>
        </authorList>
    </citation>
    <scope>NUCLEOTIDE SEQUENCE</scope>
    <source>
        <strain evidence="1">ECLA1</strain>
    </source>
</reference>
<sequence length="113" mass="12789">MRRHRGLAIVQVHRNPLTSGVNSSQRVRLLKTRRGKKNSSPLSVLDQPGVNITTSVSLSSTARLYFCKLIFMDLTYCGHSSLADLREAWPWLCRADQTDVMEMCPLTIFHCVV</sequence>
<proteinExistence type="predicted"/>